<organism evidence="1 2">
    <name type="scientific">Trichocladium antarcticum</name>
    <dbReference type="NCBI Taxonomy" id="1450529"/>
    <lineage>
        <taxon>Eukaryota</taxon>
        <taxon>Fungi</taxon>
        <taxon>Dikarya</taxon>
        <taxon>Ascomycota</taxon>
        <taxon>Pezizomycotina</taxon>
        <taxon>Sordariomycetes</taxon>
        <taxon>Sordariomycetidae</taxon>
        <taxon>Sordariales</taxon>
        <taxon>Chaetomiaceae</taxon>
        <taxon>Trichocladium</taxon>
    </lineage>
</organism>
<dbReference type="AlphaFoldDB" id="A0AAN6ZFB6"/>
<dbReference type="EMBL" id="MU853406">
    <property type="protein sequence ID" value="KAK4135384.1"/>
    <property type="molecule type" value="Genomic_DNA"/>
</dbReference>
<accession>A0AAN6ZFB6</accession>
<evidence type="ECO:0000313" key="1">
    <source>
        <dbReference type="EMBL" id="KAK4135384.1"/>
    </source>
</evidence>
<evidence type="ECO:0000313" key="2">
    <source>
        <dbReference type="Proteomes" id="UP001304895"/>
    </source>
</evidence>
<dbReference type="Proteomes" id="UP001304895">
    <property type="component" value="Unassembled WGS sequence"/>
</dbReference>
<comment type="caution">
    <text evidence="1">The sequence shown here is derived from an EMBL/GenBank/DDBJ whole genome shotgun (WGS) entry which is preliminary data.</text>
</comment>
<gene>
    <name evidence="1" type="ORF">BT67DRAFT_441048</name>
</gene>
<reference evidence="1" key="2">
    <citation type="submission" date="2023-05" db="EMBL/GenBank/DDBJ databases">
        <authorList>
            <consortium name="Lawrence Berkeley National Laboratory"/>
            <person name="Steindorff A."/>
            <person name="Hensen N."/>
            <person name="Bonometti L."/>
            <person name="Westerberg I."/>
            <person name="Brannstrom I.O."/>
            <person name="Guillou S."/>
            <person name="Cros-Aarteil S."/>
            <person name="Calhoun S."/>
            <person name="Haridas S."/>
            <person name="Kuo A."/>
            <person name="Mondo S."/>
            <person name="Pangilinan J."/>
            <person name="Riley R."/>
            <person name="Labutti K."/>
            <person name="Andreopoulos B."/>
            <person name="Lipzen A."/>
            <person name="Chen C."/>
            <person name="Yanf M."/>
            <person name="Daum C."/>
            <person name="Ng V."/>
            <person name="Clum A."/>
            <person name="Ohm R."/>
            <person name="Martin F."/>
            <person name="Silar P."/>
            <person name="Natvig D."/>
            <person name="Lalanne C."/>
            <person name="Gautier V."/>
            <person name="Ament-Velasquez S.L."/>
            <person name="Kruys A."/>
            <person name="Hutchinson M.I."/>
            <person name="Powell A.J."/>
            <person name="Barry K."/>
            <person name="Miller A.N."/>
            <person name="Grigoriev I.V."/>
            <person name="Debuchy R."/>
            <person name="Gladieux P."/>
            <person name="Thoren M.H."/>
            <person name="Johannesson H."/>
        </authorList>
    </citation>
    <scope>NUCLEOTIDE SEQUENCE</scope>
    <source>
        <strain evidence="1">CBS 123565</strain>
    </source>
</reference>
<sequence length="79" mass="8230">MLSGPVVPAVPKHSVGQMHVSSAVKWHGGTIPPGLHTSAGSTACCRLPQRRRPTRSNGHSTIGPAPMGLRICRGMLPAD</sequence>
<protein>
    <submittedName>
        <fullName evidence="1">Uncharacterized protein</fullName>
    </submittedName>
</protein>
<keyword evidence="2" id="KW-1185">Reference proteome</keyword>
<name>A0AAN6ZFB6_9PEZI</name>
<proteinExistence type="predicted"/>
<reference evidence="1" key="1">
    <citation type="journal article" date="2023" name="Mol. Phylogenet. Evol.">
        <title>Genome-scale phylogeny and comparative genomics of the fungal order Sordariales.</title>
        <authorList>
            <person name="Hensen N."/>
            <person name="Bonometti L."/>
            <person name="Westerberg I."/>
            <person name="Brannstrom I.O."/>
            <person name="Guillou S."/>
            <person name="Cros-Aarteil S."/>
            <person name="Calhoun S."/>
            <person name="Haridas S."/>
            <person name="Kuo A."/>
            <person name="Mondo S."/>
            <person name="Pangilinan J."/>
            <person name="Riley R."/>
            <person name="LaButti K."/>
            <person name="Andreopoulos B."/>
            <person name="Lipzen A."/>
            <person name="Chen C."/>
            <person name="Yan M."/>
            <person name="Daum C."/>
            <person name="Ng V."/>
            <person name="Clum A."/>
            <person name="Steindorff A."/>
            <person name="Ohm R.A."/>
            <person name="Martin F."/>
            <person name="Silar P."/>
            <person name="Natvig D.O."/>
            <person name="Lalanne C."/>
            <person name="Gautier V."/>
            <person name="Ament-Velasquez S.L."/>
            <person name="Kruys A."/>
            <person name="Hutchinson M.I."/>
            <person name="Powell A.J."/>
            <person name="Barry K."/>
            <person name="Miller A.N."/>
            <person name="Grigoriev I.V."/>
            <person name="Debuchy R."/>
            <person name="Gladieux P."/>
            <person name="Hiltunen Thoren M."/>
            <person name="Johannesson H."/>
        </authorList>
    </citation>
    <scope>NUCLEOTIDE SEQUENCE</scope>
    <source>
        <strain evidence="1">CBS 123565</strain>
    </source>
</reference>